<accession>A0A0J5MP36</accession>
<dbReference type="InterPro" id="IPR036275">
    <property type="entry name" value="YdgH-like_sf"/>
</dbReference>
<dbReference type="PATRIC" id="fig|61647.14.peg.4356"/>
<dbReference type="EMBL" id="LDZF01000006">
    <property type="protein sequence ID" value="KMK14692.1"/>
    <property type="molecule type" value="Genomic_DNA"/>
</dbReference>
<evidence type="ECO:0000313" key="4">
    <source>
        <dbReference type="EMBL" id="KMK14692.1"/>
    </source>
</evidence>
<dbReference type="STRING" id="61647.LG71_07055"/>
<dbReference type="InterPro" id="IPR025543">
    <property type="entry name" value="Dodecin-like"/>
</dbReference>
<dbReference type="EMBL" id="JAVDNV010000007">
    <property type="protein sequence ID" value="MDQ2309818.1"/>
    <property type="molecule type" value="Genomic_DNA"/>
</dbReference>
<dbReference type="InterPro" id="IPR010854">
    <property type="entry name" value="YdgH/BhsA/McbA-like_dom"/>
</dbReference>
<evidence type="ECO:0000259" key="3">
    <source>
        <dbReference type="Pfam" id="PF07338"/>
    </source>
</evidence>
<sequence length="102" mass="11079">MVMRQRIPLILALLLCGCTVLEGTPEPPPPLTDKPQEIRRNQTQGLQKIGSVSVLVRGAPSDAEAAIKAKAAAASADYYVITLVDETVIPGQWYSQAVMYRK</sequence>
<protein>
    <submittedName>
        <fullName evidence="5">Biofilm peroxide resistance protein BsmA</fullName>
    </submittedName>
    <submittedName>
        <fullName evidence="4">Biofilm stress and motility protein A</fullName>
    </submittedName>
</protein>
<dbReference type="Proteomes" id="UP001236270">
    <property type="component" value="Unassembled WGS sequence"/>
</dbReference>
<evidence type="ECO:0000256" key="2">
    <source>
        <dbReference type="SAM" id="SignalP"/>
    </source>
</evidence>
<feature type="domain" description="YdgH/BhsA/McbA-like" evidence="3">
    <location>
        <begin position="46"/>
        <end position="101"/>
    </location>
</feature>
<dbReference type="Proteomes" id="UP000036196">
    <property type="component" value="Unassembled WGS sequence"/>
</dbReference>
<feature type="chain" id="PRO_5015041282" evidence="2">
    <location>
        <begin position="24"/>
        <end position="102"/>
    </location>
</feature>
<evidence type="ECO:0000313" key="6">
    <source>
        <dbReference type="Proteomes" id="UP000036196"/>
    </source>
</evidence>
<reference evidence="5" key="2">
    <citation type="submission" date="2023-08" db="EMBL/GenBank/DDBJ databases">
        <title>WGS of pathogenic bacterial species, Los Angeles County Public Health Laboratories.</title>
        <authorList>
            <person name="Garrigues J.M."/>
            <person name="Green N.M."/>
        </authorList>
    </citation>
    <scope>NUCLEOTIDE SEQUENCE</scope>
    <source>
        <strain evidence="5">LACPHL-BACT-2023-00068</strain>
    </source>
</reference>
<dbReference type="RefSeq" id="WP_048253487.1">
    <property type="nucleotide sequence ID" value="NZ_CBCSIS010000007.1"/>
</dbReference>
<dbReference type="GeneID" id="61383056"/>
<name>A0A0J5MP36_PLUGE</name>
<dbReference type="AlphaFoldDB" id="A0A0J5MP36"/>
<dbReference type="InterPro" id="IPR051096">
    <property type="entry name" value="BhsA/McbA_stress_biofilm_assoc"/>
</dbReference>
<dbReference type="SUPFAM" id="SSF159871">
    <property type="entry name" value="YdgH-like"/>
    <property type="match status" value="1"/>
</dbReference>
<dbReference type="Pfam" id="PF07338">
    <property type="entry name" value="YdgH_BhsA-like"/>
    <property type="match status" value="1"/>
</dbReference>
<organism evidence="4 6">
    <name type="scientific">Pluralibacter gergoviae</name>
    <name type="common">Enterobacter gergoviae</name>
    <dbReference type="NCBI Taxonomy" id="61647"/>
    <lineage>
        <taxon>Bacteria</taxon>
        <taxon>Pseudomonadati</taxon>
        <taxon>Pseudomonadota</taxon>
        <taxon>Gammaproteobacteria</taxon>
        <taxon>Enterobacterales</taxon>
        <taxon>Enterobacteriaceae</taxon>
        <taxon>Pluralibacter</taxon>
    </lineage>
</organism>
<dbReference type="PANTHER" id="PTHR34156:SF11">
    <property type="entry name" value="LIPOPROTEIN BSMA"/>
    <property type="match status" value="1"/>
</dbReference>
<dbReference type="PANTHER" id="PTHR34156">
    <property type="entry name" value="OUTER MEMBRANE PROTEIN-RELATED-RELATED"/>
    <property type="match status" value="1"/>
</dbReference>
<dbReference type="Gene3D" id="3.30.1660.10">
    <property type="entry name" value="Flavin-binding protein dodecin"/>
    <property type="match status" value="1"/>
</dbReference>
<comment type="caution">
    <text evidence="4">The sequence shown here is derived from an EMBL/GenBank/DDBJ whole genome shotgun (WGS) entry which is preliminary data.</text>
</comment>
<gene>
    <name evidence="5" type="primary">bsmA</name>
    <name evidence="4" type="ORF">ABW06_07595</name>
    <name evidence="5" type="ORF">RBJ30_12015</name>
</gene>
<reference evidence="4 6" key="1">
    <citation type="submission" date="2015-05" db="EMBL/GenBank/DDBJ databases">
        <title>Genome sequences of Pluralibacter gergoviae.</title>
        <authorList>
            <person name="Greninger A.L."/>
            <person name="Miller S."/>
        </authorList>
    </citation>
    <scope>NUCLEOTIDE SEQUENCE [LARGE SCALE GENOMIC DNA]</scope>
    <source>
        <strain evidence="4 6">JS81F13</strain>
    </source>
</reference>
<keyword evidence="6" id="KW-1185">Reference proteome</keyword>
<proteinExistence type="predicted"/>
<dbReference type="NCBIfam" id="NF011433">
    <property type="entry name" value="PRK14864.1"/>
    <property type="match status" value="1"/>
</dbReference>
<dbReference type="eggNOG" id="COG3650">
    <property type="taxonomic scope" value="Bacteria"/>
</dbReference>
<dbReference type="PROSITE" id="PS51257">
    <property type="entry name" value="PROKAR_LIPOPROTEIN"/>
    <property type="match status" value="1"/>
</dbReference>
<feature type="signal peptide" evidence="2">
    <location>
        <begin position="1"/>
        <end position="23"/>
    </location>
</feature>
<keyword evidence="1 2" id="KW-0732">Signal</keyword>
<evidence type="ECO:0000313" key="5">
    <source>
        <dbReference type="EMBL" id="MDQ2309818.1"/>
    </source>
</evidence>
<evidence type="ECO:0000256" key="1">
    <source>
        <dbReference type="ARBA" id="ARBA00022729"/>
    </source>
</evidence>